<feature type="region of interest" description="Disordered" evidence="1">
    <location>
        <begin position="96"/>
        <end position="165"/>
    </location>
</feature>
<feature type="compositionally biased region" description="Basic residues" evidence="1">
    <location>
        <begin position="103"/>
        <end position="112"/>
    </location>
</feature>
<comment type="caution">
    <text evidence="2">The sequence shown here is derived from an EMBL/GenBank/DDBJ whole genome shotgun (WGS) entry which is preliminary data.</text>
</comment>
<feature type="compositionally biased region" description="Pro residues" evidence="1">
    <location>
        <begin position="113"/>
        <end position="123"/>
    </location>
</feature>
<protein>
    <submittedName>
        <fullName evidence="2">Uncharacterized protein</fullName>
    </submittedName>
</protein>
<accession>A0ABT6LNQ5</accession>
<feature type="region of interest" description="Disordered" evidence="1">
    <location>
        <begin position="245"/>
        <end position="266"/>
    </location>
</feature>
<evidence type="ECO:0000256" key="1">
    <source>
        <dbReference type="SAM" id="MobiDB-lite"/>
    </source>
</evidence>
<proteinExistence type="predicted"/>
<organism evidence="2 3">
    <name type="scientific">Streptomyces pseudovenezuelae</name>
    <dbReference type="NCBI Taxonomy" id="67350"/>
    <lineage>
        <taxon>Bacteria</taxon>
        <taxon>Bacillati</taxon>
        <taxon>Actinomycetota</taxon>
        <taxon>Actinomycetes</taxon>
        <taxon>Kitasatosporales</taxon>
        <taxon>Streptomycetaceae</taxon>
        <taxon>Streptomyces</taxon>
        <taxon>Streptomyces aurantiacus group</taxon>
    </lineage>
</organism>
<reference evidence="2 3" key="1">
    <citation type="submission" date="2023-04" db="EMBL/GenBank/DDBJ databases">
        <title>Forest soil microbial communities from Buena Vista Peninsula, Colon Province, Panama.</title>
        <authorList>
            <person name="Bouskill N."/>
        </authorList>
    </citation>
    <scope>NUCLEOTIDE SEQUENCE [LARGE SCALE GENOMIC DNA]</scope>
    <source>
        <strain evidence="2 3">GGS1</strain>
    </source>
</reference>
<dbReference type="Proteomes" id="UP001160499">
    <property type="component" value="Unassembled WGS sequence"/>
</dbReference>
<gene>
    <name evidence="2" type="ORF">M2283_004772</name>
</gene>
<evidence type="ECO:0000313" key="2">
    <source>
        <dbReference type="EMBL" id="MDH6217444.1"/>
    </source>
</evidence>
<evidence type="ECO:0000313" key="3">
    <source>
        <dbReference type="Proteomes" id="UP001160499"/>
    </source>
</evidence>
<sequence>MNWPAAALPGAALRVMRTAVGRRALQVALLVGGLFVAGFLCGEQAHAADGVTAVSSARSVSVSSILAGPRAPAGSVDPADGVRSLAASTVGRLLDAPADVAKRHQTVARPKPKPQTPAGPKPTRPVEQVKPDQPARPTKPIGSTAPADPVSHLPHPGTVLPHSGTAADDVLRPVTDHIVESVNDGVLAPVGAVVQTVTDGLATVTAQIPPLSSLPTIPCLPTLPTLPGLPDLPTLPTLPTPPGQTLPAPVARAPQSGGAGHSVDGASGEGRIAAEVGAASYGPVFVVDAGAVGHASTRRVEQRVAGVGYAPAHQAPNGDPSDAAGSRSPVDGGSSRHGDAHAVALSHRAPLRFVAGAAVRSDVAEIRDRHRDIPVSPA</sequence>
<keyword evidence="3" id="KW-1185">Reference proteome</keyword>
<dbReference type="EMBL" id="JARXVH010000007">
    <property type="protein sequence ID" value="MDH6217444.1"/>
    <property type="molecule type" value="Genomic_DNA"/>
</dbReference>
<name>A0ABT6LNQ5_9ACTN</name>
<feature type="region of interest" description="Disordered" evidence="1">
    <location>
        <begin position="310"/>
        <end position="340"/>
    </location>
</feature>